<reference evidence="4 5" key="1">
    <citation type="journal article" date="2011" name="Genome Res.">
        <title>Phylogeny-wide analysis of social amoeba genomes highlights ancient origins for complex intercellular communication.</title>
        <authorList>
            <person name="Heidel A.J."/>
            <person name="Lawal H.M."/>
            <person name="Felder M."/>
            <person name="Schilde C."/>
            <person name="Helps N.R."/>
            <person name="Tunggal B."/>
            <person name="Rivero F."/>
            <person name="John U."/>
            <person name="Schleicher M."/>
            <person name="Eichinger L."/>
            <person name="Platzer M."/>
            <person name="Noegel A.A."/>
            <person name="Schaap P."/>
            <person name="Gloeckner G."/>
        </authorList>
    </citation>
    <scope>NUCLEOTIDE SEQUENCE [LARGE SCALE GENOMIC DNA]</scope>
    <source>
        <strain evidence="5">ATCC 26659 / Pp 5 / PN500</strain>
    </source>
</reference>
<evidence type="ECO:0000256" key="1">
    <source>
        <dbReference type="SAM" id="MobiDB-lite"/>
    </source>
</evidence>
<feature type="region of interest" description="Disordered" evidence="1">
    <location>
        <begin position="735"/>
        <end position="762"/>
    </location>
</feature>
<dbReference type="InterPro" id="IPR002035">
    <property type="entry name" value="VWF_A"/>
</dbReference>
<sequence>MYAGSHYCYTGTDEYEEMEIENEILNLQDDQITNTNTNNNNNNSLPQPAAPLSTSSKPSFLSSLFGRSAPAQSNAAPSTNSNRVAPPPAAPKPIKGKREKKLVKKANTNILNINLGTLSNEPTIATGDPLHCKGCDVIYSHINNFTEVKNPDGTTAKNIPTGGGVKDGVWTCEFCGEPTPFNLDSQEIPTSNIIDYVLEPAPVTTTTTANENTPMVEANPDSSLVVFCIDVSGSMQRTYDVPQGVYLHGSKTKSNYISRLQCVQYGIEAQLETLEKDYPNRRIAIIAFNASVVVIGDGTGKPITIPSSDLYDTQKLIDAGTKCTLDQPISKTRALLLKKVFAMDADGSTALGPGIAVAVGMTAAIPGSTIVLATDGLSNIGVGSVESSNVSEAAKFYDEIGQIAKKNGTTISVLTIKGTDTKLEQIGQLAELTNGNVDIVDPLKIKEDFKAALELPILATHCSIKVRLHRGLYISDPLSPTVDQSSIFKEIGNVNQETIVAFDYGTIKDRKIDESLKSLPFQLQITYTTLKGMKCLRVMTMTQETTKEKQLAEEHANIEEIGINMVQNSSKVAASGDYNKSRAVNLQSANMMKRIMTNQQQQIQSPVIDQQKQQYLQKQQQNAQVWLQQAQTLETTLTTNLQKESLNDHLSEEEVYRQRKSERNDETATMLFNMKQMNSRKARKKPNLLLLNQLISGRQPQQQQCLKISYMPLLRYNTINNNSSISSISNIRSYSTKNSNNNDDVQQNSKNNNNNDKEEQEFQAQTFQVITPPPQEEKMEWKLFGQGRSISNLVMFSIGFMMSAFTLGGITFSLLETDKSHESYEYYNNLLDYFWWAPPIGLWHNNGVLDKAIDEYKQGTISPEGVKLLFNISTFKAGRQILCQKGLIETICNRIDQFFEEDNNNNQNKSTIIVVNNNNNNNNSNNNNNNNHHSHAPLILKFQPSPVTGYELSLLVNLSVFNGIDVSPSTKAKISELRKKLPDGFKFQRPLDNDFFIERSQLLTNIHRLYENPVGLSGLLLYGLGGAFYAFMMLRKRPQSTRRLGMRNTAMASMLVAGVHTYRTITYDRFIDKAKSYPGYLVRIETTSLLYSTAMMLVSGFPHLYWMLPSLTMYFGISAYQAFSLFQLLKSDLQKELNRIEKDN</sequence>
<dbReference type="SUPFAM" id="SSF81995">
    <property type="entry name" value="beta-sandwich domain of Sec23/24"/>
    <property type="match status" value="1"/>
</dbReference>
<dbReference type="PROSITE" id="PS50234">
    <property type="entry name" value="VWFA"/>
    <property type="match status" value="1"/>
</dbReference>
<evidence type="ECO:0000313" key="4">
    <source>
        <dbReference type="EMBL" id="EFA75947.1"/>
    </source>
</evidence>
<dbReference type="GO" id="GO:0070971">
    <property type="term" value="C:endoplasmic reticulum exit site"/>
    <property type="evidence" value="ECO:0007669"/>
    <property type="project" value="TreeGrafter"/>
</dbReference>
<gene>
    <name evidence="4" type="ORF">PPL_10523</name>
</gene>
<protein>
    <submittedName>
        <fullName evidence="4">Type A von Willebrand factor domain-containing protein</fullName>
    </submittedName>
</protein>
<dbReference type="GO" id="GO:0030127">
    <property type="term" value="C:COPII vesicle coat"/>
    <property type="evidence" value="ECO:0007669"/>
    <property type="project" value="TreeGrafter"/>
</dbReference>
<organism evidence="4 5">
    <name type="scientific">Heterostelium pallidum (strain ATCC 26659 / Pp 5 / PN500)</name>
    <name type="common">Cellular slime mold</name>
    <name type="synonym">Polysphondylium pallidum</name>
    <dbReference type="NCBI Taxonomy" id="670386"/>
    <lineage>
        <taxon>Eukaryota</taxon>
        <taxon>Amoebozoa</taxon>
        <taxon>Evosea</taxon>
        <taxon>Eumycetozoa</taxon>
        <taxon>Dictyostelia</taxon>
        <taxon>Acytosteliales</taxon>
        <taxon>Acytosteliaceae</taxon>
        <taxon>Heterostelium</taxon>
    </lineage>
</organism>
<feature type="transmembrane region" description="Helical" evidence="2">
    <location>
        <begin position="1046"/>
        <end position="1065"/>
    </location>
</feature>
<dbReference type="RefSeq" id="XP_020428081.1">
    <property type="nucleotide sequence ID" value="XM_020581294.1"/>
</dbReference>
<dbReference type="GO" id="GO:0090110">
    <property type="term" value="P:COPII-coated vesicle cargo loading"/>
    <property type="evidence" value="ECO:0007669"/>
    <property type="project" value="TreeGrafter"/>
</dbReference>
<feature type="transmembrane region" description="Helical" evidence="2">
    <location>
        <begin position="1111"/>
        <end position="1129"/>
    </location>
</feature>
<evidence type="ECO:0000313" key="5">
    <source>
        <dbReference type="Proteomes" id="UP000001396"/>
    </source>
</evidence>
<dbReference type="PANTHER" id="PTHR13803:SF36">
    <property type="entry name" value="TYPE A VON WILLEBRAND FACTOR DOMAIN-CONTAINING PROTEIN"/>
    <property type="match status" value="1"/>
</dbReference>
<dbReference type="PANTHER" id="PTHR13803">
    <property type="entry name" value="SEC24-RELATED PROTEIN"/>
    <property type="match status" value="1"/>
</dbReference>
<feature type="compositionally biased region" description="Low complexity" evidence="1">
    <location>
        <begin position="735"/>
        <end position="754"/>
    </location>
</feature>
<dbReference type="InterPro" id="IPR036465">
    <property type="entry name" value="vWFA_dom_sf"/>
</dbReference>
<evidence type="ECO:0000259" key="3">
    <source>
        <dbReference type="PROSITE" id="PS50234"/>
    </source>
</evidence>
<dbReference type="Gene3D" id="3.40.50.410">
    <property type="entry name" value="von Willebrand factor, type A domain"/>
    <property type="match status" value="1"/>
</dbReference>
<feature type="region of interest" description="Disordered" evidence="1">
    <location>
        <begin position="32"/>
        <end position="100"/>
    </location>
</feature>
<dbReference type="InterPro" id="IPR050550">
    <property type="entry name" value="SEC23_SEC24_subfamily"/>
</dbReference>
<dbReference type="InParanoid" id="D3BRB5"/>
<keyword evidence="2" id="KW-1133">Transmembrane helix</keyword>
<dbReference type="GO" id="GO:0008270">
    <property type="term" value="F:zinc ion binding"/>
    <property type="evidence" value="ECO:0007669"/>
    <property type="project" value="TreeGrafter"/>
</dbReference>
<dbReference type="SUPFAM" id="SSF53300">
    <property type="entry name" value="vWA-like"/>
    <property type="match status" value="1"/>
</dbReference>
<dbReference type="AlphaFoldDB" id="D3BRB5"/>
<dbReference type="SMART" id="SM00327">
    <property type="entry name" value="VWA"/>
    <property type="match status" value="1"/>
</dbReference>
<dbReference type="Proteomes" id="UP000001396">
    <property type="component" value="Unassembled WGS sequence"/>
</dbReference>
<name>D3BRB5_HETP5</name>
<dbReference type="EMBL" id="ADBJ01000050">
    <property type="protein sequence ID" value="EFA75947.1"/>
    <property type="molecule type" value="Genomic_DNA"/>
</dbReference>
<comment type="caution">
    <text evidence="4">The sequence shown here is derived from an EMBL/GenBank/DDBJ whole genome shotgun (WGS) entry which is preliminary data.</text>
</comment>
<keyword evidence="2" id="KW-0472">Membrane</keyword>
<keyword evidence="2" id="KW-0812">Transmembrane</keyword>
<keyword evidence="5" id="KW-1185">Reference proteome</keyword>
<feature type="domain" description="VWFA" evidence="3">
    <location>
        <begin position="224"/>
        <end position="461"/>
    </location>
</feature>
<feature type="transmembrane region" description="Helical" evidence="2">
    <location>
        <begin position="1014"/>
        <end position="1034"/>
    </location>
</feature>
<evidence type="ECO:0000256" key="2">
    <source>
        <dbReference type="SAM" id="Phobius"/>
    </source>
</evidence>
<dbReference type="STRING" id="670386.D3BRB5"/>
<dbReference type="GeneID" id="31365992"/>
<accession>D3BRB5</accession>
<dbReference type="GO" id="GO:0000149">
    <property type="term" value="F:SNARE binding"/>
    <property type="evidence" value="ECO:0007669"/>
    <property type="project" value="TreeGrafter"/>
</dbReference>
<feature type="compositionally biased region" description="Low complexity" evidence="1">
    <location>
        <begin position="32"/>
        <end position="43"/>
    </location>
</feature>
<proteinExistence type="predicted"/>
<feature type="compositionally biased region" description="Low complexity" evidence="1">
    <location>
        <begin position="51"/>
        <end position="65"/>
    </location>
</feature>
<feature type="compositionally biased region" description="Polar residues" evidence="1">
    <location>
        <begin position="70"/>
        <end position="83"/>
    </location>
</feature>